<dbReference type="PROSITE" id="PS52004">
    <property type="entry name" value="KS3_2"/>
    <property type="match status" value="1"/>
</dbReference>
<comment type="function">
    <text evidence="1">Involved in some intermediate steps for the synthesis of the antibiotic polyketide bacillaene which is involved in secondary metabolism.</text>
</comment>
<feature type="non-terminal residue" evidence="8">
    <location>
        <position position="1"/>
    </location>
</feature>
<evidence type="ECO:0000256" key="1">
    <source>
        <dbReference type="ARBA" id="ARBA00003299"/>
    </source>
</evidence>
<dbReference type="Gene3D" id="1.10.1200.10">
    <property type="entry name" value="ACP-like"/>
    <property type="match status" value="3"/>
</dbReference>
<dbReference type="PROSITE" id="PS00012">
    <property type="entry name" value="PHOSPHOPANTETHEINE"/>
    <property type="match status" value="1"/>
</dbReference>
<dbReference type="Gene3D" id="3.40.47.10">
    <property type="match status" value="1"/>
</dbReference>
<evidence type="ECO:0000313" key="8">
    <source>
        <dbReference type="EMBL" id="EJQ38411.1"/>
    </source>
</evidence>
<gene>
    <name evidence="8" type="ORF">IEE_05052</name>
</gene>
<dbReference type="Pfam" id="PF02801">
    <property type="entry name" value="Ketoacyl-synt_C"/>
    <property type="match status" value="1"/>
</dbReference>
<accession>J7ZQ05</accession>
<dbReference type="GO" id="GO:0005737">
    <property type="term" value="C:cytoplasm"/>
    <property type="evidence" value="ECO:0007669"/>
    <property type="project" value="TreeGrafter"/>
</dbReference>
<evidence type="ECO:0008006" key="10">
    <source>
        <dbReference type="Google" id="ProtNLM"/>
    </source>
</evidence>
<feature type="domain" description="Ketosynthase family 3 (KS3)" evidence="7">
    <location>
        <begin position="51"/>
        <end position="469"/>
    </location>
</feature>
<evidence type="ECO:0000256" key="3">
    <source>
        <dbReference type="ARBA" id="ARBA00022450"/>
    </source>
</evidence>
<dbReference type="AlphaFoldDB" id="J7ZQ05"/>
<dbReference type="Pfam" id="PF00550">
    <property type="entry name" value="PP-binding"/>
    <property type="match status" value="3"/>
</dbReference>
<feature type="domain" description="Carrier" evidence="6">
    <location>
        <begin position="978"/>
        <end position="1055"/>
    </location>
</feature>
<reference evidence="8 9" key="1">
    <citation type="submission" date="2012-04" db="EMBL/GenBank/DDBJ databases">
        <title>The Genome Sequence of Bacillus cereus BAG5X1-1.</title>
        <authorList>
            <consortium name="The Broad Institute Genome Sequencing Platform"/>
            <consortium name="The Broad Institute Genome Sequencing Center for Infectious Disease"/>
            <person name="Feldgarden M."/>
            <person name="Van der Auwera G.A."/>
            <person name="Mahillon J."/>
            <person name="Duprez V."/>
            <person name="Timmery S."/>
            <person name="Mattelet C."/>
            <person name="Dierick K."/>
            <person name="Sun M."/>
            <person name="Yu Z."/>
            <person name="Zhu L."/>
            <person name="Hu X."/>
            <person name="Shank E.B."/>
            <person name="Swiecicka I."/>
            <person name="Hansen B.M."/>
            <person name="Andrup L."/>
            <person name="Young S.K."/>
            <person name="Zeng Q."/>
            <person name="Gargeya S."/>
            <person name="Fitzgerald M."/>
            <person name="Haas B."/>
            <person name="Abouelleil A."/>
            <person name="Alvarado L."/>
            <person name="Arachchi H.M."/>
            <person name="Berlin A."/>
            <person name="Chapman S.B."/>
            <person name="Goldberg J."/>
            <person name="Griggs A."/>
            <person name="Gujja S."/>
            <person name="Hansen M."/>
            <person name="Howarth C."/>
            <person name="Imamovic A."/>
            <person name="Larimer J."/>
            <person name="McCowen C."/>
            <person name="Montmayeur A."/>
            <person name="Murphy C."/>
            <person name="Neiman D."/>
            <person name="Pearson M."/>
            <person name="Priest M."/>
            <person name="Roberts A."/>
            <person name="Saif S."/>
            <person name="Shea T."/>
            <person name="Sisk P."/>
            <person name="Sykes S."/>
            <person name="Wortman J."/>
            <person name="Nusbaum C."/>
            <person name="Birren B."/>
        </authorList>
    </citation>
    <scope>NUCLEOTIDE SEQUENCE [LARGE SCALE GENOMIC DNA]</scope>
    <source>
        <strain evidence="8 9">BAG5X1-1</strain>
    </source>
</reference>
<keyword evidence="5" id="KW-0808">Transferase</keyword>
<dbReference type="InterPro" id="IPR006162">
    <property type="entry name" value="Ppantetheine_attach_site"/>
</dbReference>
<dbReference type="InterPro" id="IPR020806">
    <property type="entry name" value="PKS_PP-bd"/>
</dbReference>
<organism evidence="8 9">
    <name type="scientific">Bacillus cereus BAG5X1-1</name>
    <dbReference type="NCBI Taxonomy" id="1053189"/>
    <lineage>
        <taxon>Bacteria</taxon>
        <taxon>Bacillati</taxon>
        <taxon>Bacillota</taxon>
        <taxon>Bacilli</taxon>
        <taxon>Bacillales</taxon>
        <taxon>Bacillaceae</taxon>
        <taxon>Bacillus</taxon>
        <taxon>Bacillus cereus group</taxon>
    </lineage>
</organism>
<dbReference type="FunFam" id="3.40.47.10:FF:000019">
    <property type="entry name" value="Polyketide synthase type I"/>
    <property type="match status" value="1"/>
</dbReference>
<dbReference type="InterPro" id="IPR020841">
    <property type="entry name" value="PKS_Beta-ketoAc_synthase_dom"/>
</dbReference>
<dbReference type="Pfam" id="PF22621">
    <property type="entry name" value="CurL-like_PKS_C"/>
    <property type="match status" value="1"/>
</dbReference>
<dbReference type="SMART" id="SM01294">
    <property type="entry name" value="PKS_PP_betabranch"/>
    <property type="match status" value="3"/>
</dbReference>
<dbReference type="InterPro" id="IPR050091">
    <property type="entry name" value="PKS_NRPS_Biosynth_Enz"/>
</dbReference>
<dbReference type="InterPro" id="IPR009081">
    <property type="entry name" value="PP-bd_ACP"/>
</dbReference>
<dbReference type="GO" id="GO:0031177">
    <property type="term" value="F:phosphopantetheine binding"/>
    <property type="evidence" value="ECO:0007669"/>
    <property type="project" value="InterPro"/>
</dbReference>
<dbReference type="EMBL" id="AHDJ01000055">
    <property type="protein sequence ID" value="EJQ38411.1"/>
    <property type="molecule type" value="Genomic_DNA"/>
</dbReference>
<dbReference type="GO" id="GO:0071770">
    <property type="term" value="P:DIM/DIP cell wall layer assembly"/>
    <property type="evidence" value="ECO:0007669"/>
    <property type="project" value="TreeGrafter"/>
</dbReference>
<dbReference type="PATRIC" id="fig|1053189.3.peg.5155"/>
<dbReference type="PANTHER" id="PTHR43775">
    <property type="entry name" value="FATTY ACID SYNTHASE"/>
    <property type="match status" value="1"/>
</dbReference>
<dbReference type="HOGENOM" id="CLU_282637_0_0_9"/>
<keyword evidence="3" id="KW-0596">Phosphopantetheine</keyword>
<dbReference type="GO" id="GO:0006633">
    <property type="term" value="P:fatty acid biosynthetic process"/>
    <property type="evidence" value="ECO:0007669"/>
    <property type="project" value="TreeGrafter"/>
</dbReference>
<comment type="pathway">
    <text evidence="2">Antibiotic biosynthesis; bacillaene biosynthesis.</text>
</comment>
<name>J7ZQ05_BACCE</name>
<dbReference type="PROSITE" id="PS50075">
    <property type="entry name" value="CARRIER"/>
    <property type="match status" value="3"/>
</dbReference>
<dbReference type="SMART" id="SM00823">
    <property type="entry name" value="PKS_PP"/>
    <property type="match status" value="3"/>
</dbReference>
<dbReference type="Pfam" id="PF00109">
    <property type="entry name" value="ketoacyl-synt"/>
    <property type="match status" value="1"/>
</dbReference>
<evidence type="ECO:0000259" key="6">
    <source>
        <dbReference type="PROSITE" id="PS50075"/>
    </source>
</evidence>
<evidence type="ECO:0000259" key="7">
    <source>
        <dbReference type="PROSITE" id="PS52004"/>
    </source>
</evidence>
<sequence length="1104" mass="124945">EHSEVVQEFYHVDNVKEKVIPDVPKKSVLSKYKRQGRTARFLVRDESQTIPEPIAIIGMSGRFPQARNINEMWKILTEGKDVVQEIPPERFDWRKYYSNSGEPGKTNGKWCGSIPGVDEFDPLFFEISPREAESMDPRQRLLLQESWKALEDAGYGEKQIKNSQIGMFVGVEDGDYQRFAEDNGNVTSNHNAILAARLSYFLNLNGPNMAINTACSSGLVAAHQACMSLRNHECDTAIAAGVNLIFTPESYIGMSEVGMLSSDGKCFAFDKRANGMVPGEAVVAVVLKRLSQAEADGDPIYAVIPGSGINYDGKTNGITAPSGASQTNLLKSVYDQYQINPEEIEYIVTHGTGTKLGDPIEINALYNAFKGYTEKQGYCAITSTKTNFGHTFAASGLVSLVSLVQAFRHKIIPASLHCKQENDYINWKESPFYVNKANKLWPEKNGANRMGAISAFGMSGTNAHMVLQSYNEEVDTSFKAPYYLLAFSAKSQEALQEKIKDMMSVLQDKERQVDLFQISYTLLEGRHHFTHRCAVVIQDQEDAMYVLNQMKSRERLPNLFRGKVSRDFKGQKVIEEYARDLIKQSHSLQGNQNKYKDILYALADLYCQGYEIPWEQLFGNIKIRRIGLPTYPFVGEQYWTSKSNKARDERIPLQTNERKTKPVIAQQSLQPKTTNTNLSKNTNKPSGIILSALSDYQIVKSQPTNKPEQSIILKLPEMPLLQSKKNNKSKTYIQSAFSLESLQKELVMSLAEILYIEHSNIDIDRQFIDMGMDSIIGVEWIKVVNKQYGISIKATKIYAYPTIRDFAEFLQEELTKQGDCVADSPETFVSSEYETKEPVYLAQSNLVKSLQKELVMSLAEILYMEHSNIDIDRQFIDMGMDSIIGVEWIKAINIQYGVSIKATKIYAYPTIRDFAEFLQEELTKQDDRFSDSPETFVSNESKTKEPVSSLSVGKKIDFEVPTQNLSIVQKPVHLVQSNSVESLQKELIMSLAEILYIEHSNIDIDRRFIDMGMDSIIGVEWIKVVNKQYGISIKATKIYDYPTVRNFAEFLQKELNKRKQELNQLSPQSNLSINNLDEILLQVAHGTLDIKLADQLLQNLQIKE</sequence>
<dbReference type="InterPro" id="IPR036736">
    <property type="entry name" value="ACP-like_sf"/>
</dbReference>
<dbReference type="InterPro" id="IPR014030">
    <property type="entry name" value="Ketoacyl_synth_N"/>
</dbReference>
<dbReference type="Gene3D" id="1.10.1240.100">
    <property type="match status" value="1"/>
</dbReference>
<feature type="domain" description="Carrier" evidence="6">
    <location>
        <begin position="737"/>
        <end position="814"/>
    </location>
</feature>
<dbReference type="RefSeq" id="WP_002106875.1">
    <property type="nucleotide sequence ID" value="NZ_JH791997.1"/>
</dbReference>
<dbReference type="SUPFAM" id="SSF47336">
    <property type="entry name" value="ACP-like"/>
    <property type="match status" value="3"/>
</dbReference>
<dbReference type="PANTHER" id="PTHR43775:SF37">
    <property type="entry name" value="SI:DKEY-61P9.11"/>
    <property type="match status" value="1"/>
</dbReference>
<dbReference type="CDD" id="cd00833">
    <property type="entry name" value="PKS"/>
    <property type="match status" value="1"/>
</dbReference>
<evidence type="ECO:0000313" key="9">
    <source>
        <dbReference type="Proteomes" id="UP000006600"/>
    </source>
</evidence>
<dbReference type="SMART" id="SM00825">
    <property type="entry name" value="PKS_KS"/>
    <property type="match status" value="1"/>
</dbReference>
<dbReference type="GO" id="GO:0004312">
    <property type="term" value="F:fatty acid synthase activity"/>
    <property type="evidence" value="ECO:0007669"/>
    <property type="project" value="TreeGrafter"/>
</dbReference>
<evidence type="ECO:0000256" key="2">
    <source>
        <dbReference type="ARBA" id="ARBA00004789"/>
    </source>
</evidence>
<dbReference type="Proteomes" id="UP000006600">
    <property type="component" value="Unassembled WGS sequence"/>
</dbReference>
<dbReference type="InterPro" id="IPR016039">
    <property type="entry name" value="Thiolase-like"/>
</dbReference>
<dbReference type="GO" id="GO:0005886">
    <property type="term" value="C:plasma membrane"/>
    <property type="evidence" value="ECO:0007669"/>
    <property type="project" value="TreeGrafter"/>
</dbReference>
<dbReference type="SUPFAM" id="SSF53901">
    <property type="entry name" value="Thiolase-like"/>
    <property type="match status" value="1"/>
</dbReference>
<evidence type="ECO:0000256" key="5">
    <source>
        <dbReference type="ARBA" id="ARBA00022679"/>
    </source>
</evidence>
<comment type="caution">
    <text evidence="8">The sequence shown here is derived from an EMBL/GenBank/DDBJ whole genome shotgun (WGS) entry which is preliminary data.</text>
</comment>
<evidence type="ECO:0000256" key="4">
    <source>
        <dbReference type="ARBA" id="ARBA00022553"/>
    </source>
</evidence>
<keyword evidence="4" id="KW-0597">Phosphoprotein</keyword>
<feature type="domain" description="Carrier" evidence="6">
    <location>
        <begin position="845"/>
        <end position="922"/>
    </location>
</feature>
<protein>
    <recommendedName>
        <fullName evidence="10">Carrier domain-containing protein</fullName>
    </recommendedName>
</protein>
<proteinExistence type="predicted"/>
<dbReference type="InterPro" id="IPR014031">
    <property type="entry name" value="Ketoacyl_synth_C"/>
</dbReference>